<dbReference type="AlphaFoldDB" id="E0UB89"/>
<evidence type="ECO:0000259" key="5">
    <source>
        <dbReference type="PROSITE" id="PS50122"/>
    </source>
</evidence>
<proteinExistence type="predicted"/>
<reference evidence="7" key="1">
    <citation type="journal article" date="2011" name="MBio">
        <title>Novel metabolic attributes of the genus Cyanothece, comprising a group of unicellular nitrogen-fixing Cyanobacteria.</title>
        <authorList>
            <person name="Bandyopadhyay A."/>
            <person name="Elvitigala T."/>
            <person name="Welsh E."/>
            <person name="Stockel J."/>
            <person name="Liberton M."/>
            <person name="Min H."/>
            <person name="Sherman L.A."/>
            <person name="Pakrasi H.B."/>
        </authorList>
    </citation>
    <scope>NUCLEOTIDE SEQUENCE [LARGE SCALE GENOMIC DNA]</scope>
    <source>
        <strain evidence="7">PCC 7822</strain>
    </source>
</reference>
<organism evidence="6 7">
    <name type="scientific">Gloeothece verrucosa (strain PCC 7822)</name>
    <name type="common">Cyanothece sp. (strain PCC 7822)</name>
    <dbReference type="NCBI Taxonomy" id="497965"/>
    <lineage>
        <taxon>Bacteria</taxon>
        <taxon>Bacillati</taxon>
        <taxon>Cyanobacteriota</taxon>
        <taxon>Cyanophyceae</taxon>
        <taxon>Oscillatoriophycideae</taxon>
        <taxon>Chroococcales</taxon>
        <taxon>Aphanothecaceae</taxon>
        <taxon>Gloeothece</taxon>
        <taxon>Gloeothece verrucosa</taxon>
    </lineage>
</organism>
<gene>
    <name evidence="6" type="ordered locus">Cyan7822_5573</name>
</gene>
<feature type="active site" evidence="4">
    <location>
        <position position="29"/>
    </location>
</feature>
<dbReference type="Pfam" id="PF01339">
    <property type="entry name" value="CheB_methylest"/>
    <property type="match status" value="1"/>
</dbReference>
<evidence type="ECO:0000256" key="3">
    <source>
        <dbReference type="ARBA" id="ARBA00048267"/>
    </source>
</evidence>
<dbReference type="RefSeq" id="WP_013325482.1">
    <property type="nucleotide sequence ID" value="NC_014501.1"/>
</dbReference>
<dbReference type="KEGG" id="cyj:Cyan7822_5573"/>
<evidence type="ECO:0000313" key="7">
    <source>
        <dbReference type="Proteomes" id="UP000008206"/>
    </source>
</evidence>
<feature type="domain" description="CheB-type methylesterase" evidence="5">
    <location>
        <begin position="17"/>
        <end position="207"/>
    </location>
</feature>
<dbReference type="STRING" id="497965.Cyan7822_5573"/>
<dbReference type="Proteomes" id="UP000008206">
    <property type="component" value="Chromosome"/>
</dbReference>
<evidence type="ECO:0000256" key="2">
    <source>
        <dbReference type="ARBA" id="ARBA00039140"/>
    </source>
</evidence>
<dbReference type="EMBL" id="CP002198">
    <property type="protein sequence ID" value="ADN17445.1"/>
    <property type="molecule type" value="Genomic_DNA"/>
</dbReference>
<protein>
    <recommendedName>
        <fullName evidence="2">protein-glutamate methylesterase</fullName>
        <ecNumber evidence="2">3.1.1.61</ecNumber>
    </recommendedName>
</protein>
<dbReference type="PROSITE" id="PS50122">
    <property type="entry name" value="CHEB"/>
    <property type="match status" value="1"/>
</dbReference>
<keyword evidence="7" id="KW-1185">Reference proteome</keyword>
<keyword evidence="1 4" id="KW-0378">Hydrolase</keyword>
<dbReference type="InterPro" id="IPR035909">
    <property type="entry name" value="CheB_C"/>
</dbReference>
<dbReference type="InterPro" id="IPR000673">
    <property type="entry name" value="Sig_transdc_resp-reg_Me-estase"/>
</dbReference>
<evidence type="ECO:0000313" key="6">
    <source>
        <dbReference type="EMBL" id="ADN17445.1"/>
    </source>
</evidence>
<name>E0UB89_GLOV7</name>
<comment type="catalytic activity">
    <reaction evidence="3">
        <text>[protein]-L-glutamate 5-O-methyl ester + H2O = L-glutamyl-[protein] + methanol + H(+)</text>
        <dbReference type="Rhea" id="RHEA:23236"/>
        <dbReference type="Rhea" id="RHEA-COMP:10208"/>
        <dbReference type="Rhea" id="RHEA-COMP:10311"/>
        <dbReference type="ChEBI" id="CHEBI:15377"/>
        <dbReference type="ChEBI" id="CHEBI:15378"/>
        <dbReference type="ChEBI" id="CHEBI:17790"/>
        <dbReference type="ChEBI" id="CHEBI:29973"/>
        <dbReference type="ChEBI" id="CHEBI:82795"/>
        <dbReference type="EC" id="3.1.1.61"/>
    </reaction>
</comment>
<feature type="active site" evidence="4">
    <location>
        <position position="149"/>
    </location>
</feature>
<dbReference type="EC" id="3.1.1.61" evidence="2"/>
<evidence type="ECO:0000256" key="4">
    <source>
        <dbReference type="PROSITE-ProRule" id="PRU00050"/>
    </source>
</evidence>
<dbReference type="eggNOG" id="COG2201">
    <property type="taxonomic scope" value="Bacteria"/>
</dbReference>
<keyword evidence="4" id="KW-0145">Chemotaxis</keyword>
<dbReference type="GO" id="GO:0008984">
    <property type="term" value="F:protein-glutamate methylesterase activity"/>
    <property type="evidence" value="ECO:0007669"/>
    <property type="project" value="UniProtKB-EC"/>
</dbReference>
<dbReference type="SUPFAM" id="SSF52738">
    <property type="entry name" value="Methylesterase CheB, C-terminal domain"/>
    <property type="match status" value="1"/>
</dbReference>
<evidence type="ECO:0000256" key="1">
    <source>
        <dbReference type="ARBA" id="ARBA00022801"/>
    </source>
</evidence>
<dbReference type="Gene3D" id="3.40.50.180">
    <property type="entry name" value="Methylesterase CheB, C-terminal domain"/>
    <property type="match status" value="1"/>
</dbReference>
<dbReference type="GO" id="GO:0000156">
    <property type="term" value="F:phosphorelay response regulator activity"/>
    <property type="evidence" value="ECO:0007669"/>
    <property type="project" value="InterPro"/>
</dbReference>
<dbReference type="GO" id="GO:0006935">
    <property type="term" value="P:chemotaxis"/>
    <property type="evidence" value="ECO:0007669"/>
    <property type="project" value="UniProtKB-UniRule"/>
</dbReference>
<accession>E0UB89</accession>
<dbReference type="PANTHER" id="PTHR42872:SF3">
    <property type="entry name" value="PROTEIN-GLUTAMATE METHYLESTERASE_PROTEIN-GLUTAMINE GLUTAMINASE 1"/>
    <property type="match status" value="1"/>
</dbReference>
<dbReference type="CDD" id="cd16433">
    <property type="entry name" value="CheB"/>
    <property type="match status" value="1"/>
</dbReference>
<dbReference type="GO" id="GO:0005737">
    <property type="term" value="C:cytoplasm"/>
    <property type="evidence" value="ECO:0007669"/>
    <property type="project" value="InterPro"/>
</dbReference>
<dbReference type="PANTHER" id="PTHR42872">
    <property type="entry name" value="PROTEIN-GLUTAMATE METHYLESTERASE/PROTEIN-GLUTAMINE GLUTAMINASE"/>
    <property type="match status" value="1"/>
</dbReference>
<feature type="active site" evidence="4">
    <location>
        <position position="56"/>
    </location>
</feature>
<sequence length="212" mass="23139">MNNLKPDQEQNEPLKLAKTNFDLIALAASAGGIKALSEVISQLPADFPVAVIVLQHLDRHYRSFLPEILKRRTHLPVKQAEEGELLQPGYIYIAPSNYHLLVNPDGKLSLNQAALVHFVRPSADVLFNSIATNYQTRAIAVVLTGTGQDGSLGVQTIKNMGGIVIAQDQETSEFFGMPKAAIATGKVDFVLPLSKISEMLISLVMQKPKNIK</sequence>
<dbReference type="HOGENOM" id="CLU_000445_51_2_3"/>